<keyword evidence="7" id="KW-0812">Transmembrane</keyword>
<dbReference type="RefSeq" id="WP_380120637.1">
    <property type="nucleotide sequence ID" value="NZ_JBHSIU010000041.1"/>
</dbReference>
<dbReference type="PANTHER" id="PTHR34978:SF3">
    <property type="entry name" value="SLR0241 PROTEIN"/>
    <property type="match status" value="1"/>
</dbReference>
<feature type="domain" description="Peptidase M48" evidence="8">
    <location>
        <begin position="108"/>
        <end position="182"/>
    </location>
</feature>
<keyword evidence="1 6" id="KW-0645">Protease</keyword>
<organism evidence="9 10">
    <name type="scientific">Dactylosporangium cerinum</name>
    <dbReference type="NCBI Taxonomy" id="1434730"/>
    <lineage>
        <taxon>Bacteria</taxon>
        <taxon>Bacillati</taxon>
        <taxon>Actinomycetota</taxon>
        <taxon>Actinomycetes</taxon>
        <taxon>Micromonosporales</taxon>
        <taxon>Micromonosporaceae</taxon>
        <taxon>Dactylosporangium</taxon>
    </lineage>
</organism>
<feature type="transmembrane region" description="Helical" evidence="7">
    <location>
        <begin position="6"/>
        <end position="22"/>
    </location>
</feature>
<keyword evidence="5 6" id="KW-0482">Metalloprotease</keyword>
<feature type="transmembrane region" description="Helical" evidence="7">
    <location>
        <begin position="263"/>
        <end position="288"/>
    </location>
</feature>
<dbReference type="Gene3D" id="3.30.2010.10">
    <property type="entry name" value="Metalloproteases ('zincins'), catalytic domain"/>
    <property type="match status" value="1"/>
</dbReference>
<accession>A0ABV9W5D5</accession>
<comment type="similarity">
    <text evidence="6">Belongs to the peptidase M48 family.</text>
</comment>
<evidence type="ECO:0000256" key="6">
    <source>
        <dbReference type="RuleBase" id="RU003983"/>
    </source>
</evidence>
<proteinExistence type="inferred from homology"/>
<keyword evidence="7" id="KW-1133">Transmembrane helix</keyword>
<evidence type="ECO:0000256" key="5">
    <source>
        <dbReference type="ARBA" id="ARBA00023049"/>
    </source>
</evidence>
<keyword evidence="10" id="KW-1185">Reference proteome</keyword>
<comment type="caution">
    <text evidence="9">The sequence shown here is derived from an EMBL/GenBank/DDBJ whole genome shotgun (WGS) entry which is preliminary data.</text>
</comment>
<evidence type="ECO:0000313" key="10">
    <source>
        <dbReference type="Proteomes" id="UP001595912"/>
    </source>
</evidence>
<dbReference type="PANTHER" id="PTHR34978">
    <property type="entry name" value="POSSIBLE SENSOR-TRANSDUCER PROTEIN BLAR"/>
    <property type="match status" value="1"/>
</dbReference>
<feature type="transmembrane region" description="Helical" evidence="7">
    <location>
        <begin position="179"/>
        <end position="204"/>
    </location>
</feature>
<gene>
    <name evidence="9" type="ORF">ACFPIJ_32385</name>
</gene>
<evidence type="ECO:0000313" key="9">
    <source>
        <dbReference type="EMBL" id="MFC5002522.1"/>
    </source>
</evidence>
<dbReference type="EC" id="3.4.24.-" evidence="9"/>
<evidence type="ECO:0000256" key="2">
    <source>
        <dbReference type="ARBA" id="ARBA00022723"/>
    </source>
</evidence>
<keyword evidence="3 6" id="KW-0378">Hydrolase</keyword>
<keyword evidence="7" id="KW-0472">Membrane</keyword>
<evidence type="ECO:0000256" key="7">
    <source>
        <dbReference type="SAM" id="Phobius"/>
    </source>
</evidence>
<name>A0ABV9W5D5_9ACTN</name>
<dbReference type="InterPro" id="IPR001915">
    <property type="entry name" value="Peptidase_M48"/>
</dbReference>
<dbReference type="EMBL" id="JBHSIU010000041">
    <property type="protein sequence ID" value="MFC5002522.1"/>
    <property type="molecule type" value="Genomic_DNA"/>
</dbReference>
<comment type="cofactor">
    <cofactor evidence="6">
        <name>Zn(2+)</name>
        <dbReference type="ChEBI" id="CHEBI:29105"/>
    </cofactor>
    <text evidence="6">Binds 1 zinc ion per subunit.</text>
</comment>
<keyword evidence="4 6" id="KW-0862">Zinc</keyword>
<keyword evidence="2" id="KW-0479">Metal-binding</keyword>
<dbReference type="GO" id="GO:0008237">
    <property type="term" value="F:metallopeptidase activity"/>
    <property type="evidence" value="ECO:0007669"/>
    <property type="project" value="UniProtKB-KW"/>
</dbReference>
<feature type="transmembrane region" description="Helical" evidence="7">
    <location>
        <begin position="34"/>
        <end position="58"/>
    </location>
</feature>
<dbReference type="Proteomes" id="UP001595912">
    <property type="component" value="Unassembled WGS sequence"/>
</dbReference>
<evidence type="ECO:0000256" key="4">
    <source>
        <dbReference type="ARBA" id="ARBA00022833"/>
    </source>
</evidence>
<evidence type="ECO:0000256" key="1">
    <source>
        <dbReference type="ARBA" id="ARBA00022670"/>
    </source>
</evidence>
<dbReference type="InterPro" id="IPR052173">
    <property type="entry name" value="Beta-lactam_resp_regulator"/>
</dbReference>
<sequence length="296" mass="30103">MTFLVYLPLLLPLALALTARALPATTRPELTARALAACAALAAAVSAGCLALLALTVLDDLPPMEVRERTAGFPLPEPVPGAVAVTAGLLLAAAAYSVVRHQRRRRAIVADLHAAGTPHDGLLVADWSEPHAVAVPPAGTTGSGHILVTSGLLRLIDAAEWRAVAAHERAHLRRRHHRTVALATVAAAVNPLLRPVAGAVVLLVERSADEDAAAAVGDRRTVARAIAKVALAGGSRAGTLGAGGSDVVRRVAALTRPGAGGPWAAMALAAAIVLGSATAGTAALADFIRVALIWLH</sequence>
<evidence type="ECO:0000256" key="3">
    <source>
        <dbReference type="ARBA" id="ARBA00022801"/>
    </source>
</evidence>
<feature type="transmembrane region" description="Helical" evidence="7">
    <location>
        <begin position="78"/>
        <end position="99"/>
    </location>
</feature>
<protein>
    <submittedName>
        <fullName evidence="9">M48 family metalloprotease</fullName>
        <ecNumber evidence="9">3.4.24.-</ecNumber>
    </submittedName>
</protein>
<reference evidence="10" key="1">
    <citation type="journal article" date="2019" name="Int. J. Syst. Evol. Microbiol.">
        <title>The Global Catalogue of Microorganisms (GCM) 10K type strain sequencing project: providing services to taxonomists for standard genome sequencing and annotation.</title>
        <authorList>
            <consortium name="The Broad Institute Genomics Platform"/>
            <consortium name="The Broad Institute Genome Sequencing Center for Infectious Disease"/>
            <person name="Wu L."/>
            <person name="Ma J."/>
        </authorList>
    </citation>
    <scope>NUCLEOTIDE SEQUENCE [LARGE SCALE GENOMIC DNA]</scope>
    <source>
        <strain evidence="10">CGMCC 4.7152</strain>
    </source>
</reference>
<dbReference type="Pfam" id="PF01435">
    <property type="entry name" value="Peptidase_M48"/>
    <property type="match status" value="1"/>
</dbReference>
<evidence type="ECO:0000259" key="8">
    <source>
        <dbReference type="Pfam" id="PF01435"/>
    </source>
</evidence>